<evidence type="ECO:0000256" key="2">
    <source>
        <dbReference type="ARBA" id="ARBA00023043"/>
    </source>
</evidence>
<dbReference type="InterPro" id="IPR036770">
    <property type="entry name" value="Ankyrin_rpt-contain_sf"/>
</dbReference>
<evidence type="ECO:0000313" key="5">
    <source>
        <dbReference type="Proteomes" id="UP000018144"/>
    </source>
</evidence>
<feature type="repeat" description="ANK" evidence="3">
    <location>
        <begin position="165"/>
        <end position="197"/>
    </location>
</feature>
<gene>
    <name evidence="4" type="ORF">PCON_01712</name>
</gene>
<dbReference type="STRING" id="1076935.U4LGR5"/>
<dbReference type="SUPFAM" id="SSF48403">
    <property type="entry name" value="Ankyrin repeat"/>
    <property type="match status" value="1"/>
</dbReference>
<dbReference type="AlphaFoldDB" id="U4LGR5"/>
<evidence type="ECO:0000313" key="4">
    <source>
        <dbReference type="EMBL" id="CCX15437.1"/>
    </source>
</evidence>
<protein>
    <submittedName>
        <fullName evidence="4">Similar to Delta-latroinsectotoxin-Lt1a acc. no. Q25338</fullName>
    </submittedName>
</protein>
<name>U4LGR5_PYROM</name>
<reference evidence="4 5" key="1">
    <citation type="journal article" date="2013" name="PLoS Genet.">
        <title>The genome and development-dependent transcriptomes of Pyronema confluens: a window into fungal evolution.</title>
        <authorList>
            <person name="Traeger S."/>
            <person name="Altegoer F."/>
            <person name="Freitag M."/>
            <person name="Gabaldon T."/>
            <person name="Kempken F."/>
            <person name="Kumar A."/>
            <person name="Marcet-Houben M."/>
            <person name="Poggeler S."/>
            <person name="Stajich J.E."/>
            <person name="Nowrousian M."/>
        </authorList>
    </citation>
    <scope>NUCLEOTIDE SEQUENCE [LARGE SCALE GENOMIC DNA]</scope>
    <source>
        <strain evidence="5">CBS 100304</strain>
        <tissue evidence="4">Vegetative mycelium</tissue>
    </source>
</reference>
<organism evidence="4 5">
    <name type="scientific">Pyronema omphalodes (strain CBS 100304)</name>
    <name type="common">Pyronema confluens</name>
    <dbReference type="NCBI Taxonomy" id="1076935"/>
    <lineage>
        <taxon>Eukaryota</taxon>
        <taxon>Fungi</taxon>
        <taxon>Dikarya</taxon>
        <taxon>Ascomycota</taxon>
        <taxon>Pezizomycotina</taxon>
        <taxon>Pezizomycetes</taxon>
        <taxon>Pezizales</taxon>
        <taxon>Pyronemataceae</taxon>
        <taxon>Pyronema</taxon>
    </lineage>
</organism>
<dbReference type="OrthoDB" id="366390at2759"/>
<dbReference type="EMBL" id="HF936168">
    <property type="protein sequence ID" value="CCX15437.1"/>
    <property type="molecule type" value="Genomic_DNA"/>
</dbReference>
<dbReference type="PROSITE" id="PS50088">
    <property type="entry name" value="ANK_REPEAT"/>
    <property type="match status" value="2"/>
</dbReference>
<proteinExistence type="predicted"/>
<evidence type="ECO:0000256" key="3">
    <source>
        <dbReference type="PROSITE-ProRule" id="PRU00023"/>
    </source>
</evidence>
<dbReference type="Gene3D" id="1.25.40.20">
    <property type="entry name" value="Ankyrin repeat-containing domain"/>
    <property type="match status" value="1"/>
</dbReference>
<dbReference type="Pfam" id="PF12796">
    <property type="entry name" value="Ank_2"/>
    <property type="match status" value="2"/>
</dbReference>
<dbReference type="PROSITE" id="PS50297">
    <property type="entry name" value="ANK_REP_REGION"/>
    <property type="match status" value="2"/>
</dbReference>
<sequence length="264" mass="29790">MPPDAGFCGPYLPLNDVSQEHLAKYCLLRYAIKNWGYHYSEDSPDVTLRDLAVLLFRRPPPPDCISRTFYHLAMNNILTTNFKCGVEFEDEAIPKQVEINCGLHVAAYFGKTAMMEILLERLGDNVDLEWFGHTPIRLAVVEGHVDPVRVLLRRGADIAQVFAYSRYSLLHLAVRQSEKEVVRVLLDNGADVNSRGLTTPLHNAISGRMMAMNYEIVNTIIEKCADINLRKLLLKPDIDVNCTDVSEKSCVGVRSWEHTISVFG</sequence>
<dbReference type="InterPro" id="IPR002110">
    <property type="entry name" value="Ankyrin_rpt"/>
</dbReference>
<dbReference type="GO" id="GO:0005829">
    <property type="term" value="C:cytosol"/>
    <property type="evidence" value="ECO:0007669"/>
    <property type="project" value="TreeGrafter"/>
</dbReference>
<dbReference type="eggNOG" id="KOG4177">
    <property type="taxonomic scope" value="Eukaryota"/>
</dbReference>
<dbReference type="PRINTS" id="PR01415">
    <property type="entry name" value="ANKYRIN"/>
</dbReference>
<dbReference type="GO" id="GO:0051059">
    <property type="term" value="F:NF-kappaB binding"/>
    <property type="evidence" value="ECO:0007669"/>
    <property type="project" value="TreeGrafter"/>
</dbReference>
<dbReference type="PANTHER" id="PTHR46680:SF5">
    <property type="entry name" value="NFKB INHIBITOR EPSILON"/>
    <property type="match status" value="1"/>
</dbReference>
<feature type="repeat" description="ANK" evidence="3">
    <location>
        <begin position="131"/>
        <end position="158"/>
    </location>
</feature>
<evidence type="ECO:0000256" key="1">
    <source>
        <dbReference type="ARBA" id="ARBA00022737"/>
    </source>
</evidence>
<dbReference type="Proteomes" id="UP000018144">
    <property type="component" value="Unassembled WGS sequence"/>
</dbReference>
<keyword evidence="2 3" id="KW-0040">ANK repeat</keyword>
<accession>U4LGR5</accession>
<keyword evidence="1" id="KW-0677">Repeat</keyword>
<dbReference type="PANTHER" id="PTHR46680">
    <property type="entry name" value="NF-KAPPA-B INHIBITOR ALPHA"/>
    <property type="match status" value="1"/>
</dbReference>
<dbReference type="InterPro" id="IPR051070">
    <property type="entry name" value="NF-kappa-B_inhibitor"/>
</dbReference>
<dbReference type="GO" id="GO:0071356">
    <property type="term" value="P:cellular response to tumor necrosis factor"/>
    <property type="evidence" value="ECO:0007669"/>
    <property type="project" value="TreeGrafter"/>
</dbReference>
<keyword evidence="5" id="KW-1185">Reference proteome</keyword>
<dbReference type="SMART" id="SM00248">
    <property type="entry name" value="ANK"/>
    <property type="match status" value="4"/>
</dbReference>